<feature type="compositionally biased region" description="Polar residues" evidence="1">
    <location>
        <begin position="357"/>
        <end position="366"/>
    </location>
</feature>
<comment type="caution">
    <text evidence="2">The sequence shown here is derived from an EMBL/GenBank/DDBJ whole genome shotgun (WGS) entry which is preliminary data.</text>
</comment>
<dbReference type="Proteomes" id="UP001189429">
    <property type="component" value="Unassembled WGS sequence"/>
</dbReference>
<name>A0ABN9TL86_9DINO</name>
<evidence type="ECO:0000313" key="2">
    <source>
        <dbReference type="EMBL" id="CAK0845993.1"/>
    </source>
</evidence>
<gene>
    <name evidence="2" type="ORF">PCOR1329_LOCUS39612</name>
</gene>
<dbReference type="EMBL" id="CAUYUJ010014783">
    <property type="protein sequence ID" value="CAK0845993.1"/>
    <property type="molecule type" value="Genomic_DNA"/>
</dbReference>
<feature type="region of interest" description="Disordered" evidence="1">
    <location>
        <begin position="299"/>
        <end position="366"/>
    </location>
</feature>
<feature type="compositionally biased region" description="Basic residues" evidence="1">
    <location>
        <begin position="171"/>
        <end position="181"/>
    </location>
</feature>
<reference evidence="2" key="1">
    <citation type="submission" date="2023-10" db="EMBL/GenBank/DDBJ databases">
        <authorList>
            <person name="Chen Y."/>
            <person name="Shah S."/>
            <person name="Dougan E. K."/>
            <person name="Thang M."/>
            <person name="Chan C."/>
        </authorList>
    </citation>
    <scope>NUCLEOTIDE SEQUENCE [LARGE SCALE GENOMIC DNA]</scope>
</reference>
<feature type="compositionally biased region" description="Basic and acidic residues" evidence="1">
    <location>
        <begin position="1"/>
        <end position="25"/>
    </location>
</feature>
<sequence>MNEVREVSTSDIKNSEKVHMGDRSPPRRALGAAGEGEDREDSPGQGADSPPLGNLPPREQSSCQLGTPPGGRRRPASYVRAHGPSIRETDGVLRTFAQRVPSKPAWTHREAFLAALGPLEPFTTRRGSRAEASDALGPVWASRGQPGASRGGGPGQPADERKGGEQEKSRRLGNGHQHQHRGLPPPGADDPGFGAGGHRSATQEARNLPPSPRSKPPYLGGSTPPTVDIVGNTLFRWCQPPGLRQVGRAGQWRQTAAALRAPWRRPRREEPSRLCWLVSTTTHALCSFASRVRAEDAAGRDEAAGPTRSAQWAAEGAGEARREGSGQGPRAPAAGASKGRGSRVRPYGRELAPDYLLQSSPPSFRC</sequence>
<keyword evidence="3" id="KW-1185">Reference proteome</keyword>
<feature type="region of interest" description="Disordered" evidence="1">
    <location>
        <begin position="119"/>
        <end position="225"/>
    </location>
</feature>
<feature type="compositionally biased region" description="Basic and acidic residues" evidence="1">
    <location>
        <begin position="158"/>
        <end position="170"/>
    </location>
</feature>
<proteinExistence type="predicted"/>
<evidence type="ECO:0000256" key="1">
    <source>
        <dbReference type="SAM" id="MobiDB-lite"/>
    </source>
</evidence>
<feature type="region of interest" description="Disordered" evidence="1">
    <location>
        <begin position="1"/>
        <end position="90"/>
    </location>
</feature>
<organism evidence="2 3">
    <name type="scientific">Prorocentrum cordatum</name>
    <dbReference type="NCBI Taxonomy" id="2364126"/>
    <lineage>
        <taxon>Eukaryota</taxon>
        <taxon>Sar</taxon>
        <taxon>Alveolata</taxon>
        <taxon>Dinophyceae</taxon>
        <taxon>Prorocentrales</taxon>
        <taxon>Prorocentraceae</taxon>
        <taxon>Prorocentrum</taxon>
    </lineage>
</organism>
<accession>A0ABN9TL86</accession>
<evidence type="ECO:0000313" key="3">
    <source>
        <dbReference type="Proteomes" id="UP001189429"/>
    </source>
</evidence>
<protein>
    <submittedName>
        <fullName evidence="2">Uncharacterized protein</fullName>
    </submittedName>
</protein>